<proteinExistence type="predicted"/>
<evidence type="ECO:0000256" key="1">
    <source>
        <dbReference type="SAM" id="Phobius"/>
    </source>
</evidence>
<keyword evidence="1" id="KW-0472">Membrane</keyword>
<dbReference type="GO" id="GO:0007399">
    <property type="term" value="P:nervous system development"/>
    <property type="evidence" value="ECO:0007669"/>
    <property type="project" value="TreeGrafter"/>
</dbReference>
<keyword evidence="3" id="KW-1185">Reference proteome</keyword>
<accession>A0A226EFV3</accession>
<dbReference type="InterPro" id="IPR026100">
    <property type="entry name" value="Tmem223"/>
</dbReference>
<feature type="transmembrane region" description="Helical" evidence="1">
    <location>
        <begin position="130"/>
        <end position="152"/>
    </location>
</feature>
<feature type="transmembrane region" description="Helical" evidence="1">
    <location>
        <begin position="71"/>
        <end position="89"/>
    </location>
</feature>
<dbReference type="PANTHER" id="PTHR14549">
    <property type="entry name" value="TRANSMEMBRANE PROTEIN 223"/>
    <property type="match status" value="1"/>
</dbReference>
<evidence type="ECO:0000313" key="3">
    <source>
        <dbReference type="Proteomes" id="UP000198287"/>
    </source>
</evidence>
<dbReference type="PANTHER" id="PTHR14549:SF2">
    <property type="entry name" value="TRANSMEMBRANE PROTEIN 223"/>
    <property type="match status" value="1"/>
</dbReference>
<dbReference type="OMA" id="KQVSCMA"/>
<sequence length="237" mass="27420">MSWNLLISAFHKSGRRLSYIVPRHALNIFLLRSPNVKFASQLVTKNFPSPSSAIPSEAKDIIMYRYENARFFRMLNVFAIAQFGFWIMLSFSSLTLVDVPVSKKTEEDKKKDEDLPFWRTINLGQDKYKYGLGIGSFLMGYCILSFSWMYILQSVRFLILRKDRRHVSFVTYTPFGKNRIMDVPLSSISAAGSRASGASQIPVKIKDKWLFYILDLKQGQFPQPKLFDQTVGLQRKF</sequence>
<dbReference type="Proteomes" id="UP000198287">
    <property type="component" value="Unassembled WGS sequence"/>
</dbReference>
<organism evidence="2 3">
    <name type="scientific">Folsomia candida</name>
    <name type="common">Springtail</name>
    <dbReference type="NCBI Taxonomy" id="158441"/>
    <lineage>
        <taxon>Eukaryota</taxon>
        <taxon>Metazoa</taxon>
        <taxon>Ecdysozoa</taxon>
        <taxon>Arthropoda</taxon>
        <taxon>Hexapoda</taxon>
        <taxon>Collembola</taxon>
        <taxon>Entomobryomorpha</taxon>
        <taxon>Isotomoidea</taxon>
        <taxon>Isotomidae</taxon>
        <taxon>Proisotominae</taxon>
        <taxon>Folsomia</taxon>
    </lineage>
</organism>
<name>A0A226EFV3_FOLCA</name>
<keyword evidence="1" id="KW-0812">Transmembrane</keyword>
<dbReference type="GO" id="GO:0005739">
    <property type="term" value="C:mitochondrion"/>
    <property type="evidence" value="ECO:0007669"/>
    <property type="project" value="TreeGrafter"/>
</dbReference>
<reference evidence="2 3" key="1">
    <citation type="submission" date="2015-12" db="EMBL/GenBank/DDBJ databases">
        <title>The genome of Folsomia candida.</title>
        <authorList>
            <person name="Faddeeva A."/>
            <person name="Derks M.F."/>
            <person name="Anvar Y."/>
            <person name="Smit S."/>
            <person name="Van Straalen N."/>
            <person name="Roelofs D."/>
        </authorList>
    </citation>
    <scope>NUCLEOTIDE SEQUENCE [LARGE SCALE GENOMIC DNA]</scope>
    <source>
        <strain evidence="2 3">VU population</strain>
        <tissue evidence="2">Whole body</tissue>
    </source>
</reference>
<keyword evidence="1" id="KW-1133">Transmembrane helix</keyword>
<evidence type="ECO:0008006" key="4">
    <source>
        <dbReference type="Google" id="ProtNLM"/>
    </source>
</evidence>
<dbReference type="AlphaFoldDB" id="A0A226EFV3"/>
<gene>
    <name evidence="2" type="ORF">Fcan01_09238</name>
</gene>
<dbReference type="InterPro" id="IPR045325">
    <property type="entry name" value="TMEM70/TMEM186/TMEM223"/>
</dbReference>
<protein>
    <recommendedName>
        <fullName evidence="4">Transmembrane protein 223</fullName>
    </recommendedName>
</protein>
<evidence type="ECO:0000313" key="2">
    <source>
        <dbReference type="EMBL" id="OXA56513.1"/>
    </source>
</evidence>
<dbReference type="Pfam" id="PF06979">
    <property type="entry name" value="TMEM70"/>
    <property type="match status" value="1"/>
</dbReference>
<comment type="caution">
    <text evidence="2">The sequence shown here is derived from an EMBL/GenBank/DDBJ whole genome shotgun (WGS) entry which is preliminary data.</text>
</comment>
<dbReference type="EMBL" id="LNIX01000004">
    <property type="protein sequence ID" value="OXA56513.1"/>
    <property type="molecule type" value="Genomic_DNA"/>
</dbReference>